<feature type="transmembrane region" description="Helical" evidence="6">
    <location>
        <begin position="242"/>
        <end position="261"/>
    </location>
</feature>
<sequence>MAAAHENMASDKALAPSSCREEKEASNGVISAEPSNQHSSTLSLSLIVGSIMLAVFLTTLDQTIVSTAIPKITDELHGLAQVSWYGAAYFLTLGAFRPFWGKVCKFFRMKPTFLLTIAIFELGSLICGVAPNSTAFIIGRAITGVGGAGIATGGTTIVALHAFPKMRPMFMGFLGLAAALGNITGPLLGGAFSDKITWRWCFYINLPFGAVVAGLILIFLKFETGAKATNAGWQQAFLHMDVVGIALTLSGMVCFILALEYGGVSYSWKSSQVIGLLVGFVLITTTLAFWELHQGDHAMLPWKLLQRRAIWTTCTFQFSFAGAYFVVLYYLPIYFQSIRGASPLQSGVRNLPLVIAFGISILAGGFAVAATGHATPFMAAGATLTCVSAGLFFSMGTETPAARWIGYQVLAGAAIAFPYMNCLSLAQAHVDDADIAVVSSVNQFFQTLGGAFSISAAQSAFVNRLLVALASTASGVDPTRVTEAGAAELRVVFSARELPSVISAYTEGLRAAFAVAIGMAGVAVIVSLLCPWSRLPTQKKGEEETGQNAA</sequence>
<evidence type="ECO:0000259" key="7">
    <source>
        <dbReference type="PROSITE" id="PS50850"/>
    </source>
</evidence>
<feature type="transmembrane region" description="Helical" evidence="6">
    <location>
        <begin position="82"/>
        <end position="100"/>
    </location>
</feature>
<comment type="caution">
    <text evidence="8">The sequence shown here is derived from an EMBL/GenBank/DDBJ whole genome shotgun (WGS) entry which is preliminary data.</text>
</comment>
<accession>A0AB34KVU0</accession>
<feature type="transmembrane region" description="Helical" evidence="6">
    <location>
        <begin position="351"/>
        <end position="370"/>
    </location>
</feature>
<reference evidence="8 9" key="1">
    <citation type="journal article" date="2020" name="Microbiol. Resour. Announc.">
        <title>Draft Genome Sequence of a Cladosporium Species Isolated from the Mesophotic Ascidian Didemnum maculosum.</title>
        <authorList>
            <person name="Gioti A."/>
            <person name="Siaperas R."/>
            <person name="Nikolaivits E."/>
            <person name="Le Goff G."/>
            <person name="Ouazzani J."/>
            <person name="Kotoulas G."/>
            <person name="Topakas E."/>
        </authorList>
    </citation>
    <scope>NUCLEOTIDE SEQUENCE [LARGE SCALE GENOMIC DNA]</scope>
    <source>
        <strain evidence="8 9">TM138-S3</strain>
    </source>
</reference>
<dbReference type="Gene3D" id="1.20.1250.20">
    <property type="entry name" value="MFS general substrate transporter like domains"/>
    <property type="match status" value="2"/>
</dbReference>
<keyword evidence="9" id="KW-1185">Reference proteome</keyword>
<dbReference type="Proteomes" id="UP000803884">
    <property type="component" value="Unassembled WGS sequence"/>
</dbReference>
<dbReference type="PROSITE" id="PS50850">
    <property type="entry name" value="MFS"/>
    <property type="match status" value="1"/>
</dbReference>
<feature type="transmembrane region" description="Helical" evidence="6">
    <location>
        <begin position="142"/>
        <end position="163"/>
    </location>
</feature>
<dbReference type="FunFam" id="1.20.1720.10:FF:000012">
    <property type="entry name" value="MFS toxin efflux pump (AflT)"/>
    <property type="match status" value="1"/>
</dbReference>
<dbReference type="PANTHER" id="PTHR23501">
    <property type="entry name" value="MAJOR FACILITATOR SUPERFAMILY"/>
    <property type="match status" value="1"/>
</dbReference>
<keyword evidence="3 6" id="KW-0812">Transmembrane</keyword>
<evidence type="ECO:0000313" key="8">
    <source>
        <dbReference type="EMBL" id="KAL1587645.1"/>
    </source>
</evidence>
<evidence type="ECO:0000256" key="4">
    <source>
        <dbReference type="ARBA" id="ARBA00022989"/>
    </source>
</evidence>
<feature type="transmembrane region" description="Helical" evidence="6">
    <location>
        <begin position="310"/>
        <end position="331"/>
    </location>
</feature>
<dbReference type="EMBL" id="JAAQHG020000009">
    <property type="protein sequence ID" value="KAL1587645.1"/>
    <property type="molecule type" value="Genomic_DNA"/>
</dbReference>
<evidence type="ECO:0000256" key="5">
    <source>
        <dbReference type="ARBA" id="ARBA00023136"/>
    </source>
</evidence>
<feature type="domain" description="Major facilitator superfamily (MFS) profile" evidence="7">
    <location>
        <begin position="47"/>
        <end position="550"/>
    </location>
</feature>
<keyword evidence="4 6" id="KW-1133">Transmembrane helix</keyword>
<dbReference type="Pfam" id="PF07690">
    <property type="entry name" value="MFS_1"/>
    <property type="match status" value="1"/>
</dbReference>
<feature type="transmembrane region" description="Helical" evidence="6">
    <location>
        <begin position="200"/>
        <end position="222"/>
    </location>
</feature>
<proteinExistence type="predicted"/>
<feature type="transmembrane region" description="Helical" evidence="6">
    <location>
        <begin position="42"/>
        <end position="61"/>
    </location>
</feature>
<dbReference type="AlphaFoldDB" id="A0AB34KVU0"/>
<evidence type="ECO:0000256" key="2">
    <source>
        <dbReference type="ARBA" id="ARBA00022448"/>
    </source>
</evidence>
<dbReference type="PRINTS" id="PR01036">
    <property type="entry name" value="TCRTETB"/>
</dbReference>
<feature type="transmembrane region" description="Helical" evidence="6">
    <location>
        <begin position="169"/>
        <end position="188"/>
    </location>
</feature>
<dbReference type="InterPro" id="IPR020846">
    <property type="entry name" value="MFS_dom"/>
</dbReference>
<keyword evidence="5 6" id="KW-0472">Membrane</keyword>
<feature type="transmembrane region" description="Helical" evidence="6">
    <location>
        <begin position="376"/>
        <end position="394"/>
    </location>
</feature>
<evidence type="ECO:0000256" key="6">
    <source>
        <dbReference type="SAM" id="Phobius"/>
    </source>
</evidence>
<feature type="transmembrane region" description="Helical" evidence="6">
    <location>
        <begin position="401"/>
        <end position="420"/>
    </location>
</feature>
<organism evidence="8 9">
    <name type="scientific">Cladosporium halotolerans</name>
    <dbReference type="NCBI Taxonomy" id="1052096"/>
    <lineage>
        <taxon>Eukaryota</taxon>
        <taxon>Fungi</taxon>
        <taxon>Dikarya</taxon>
        <taxon>Ascomycota</taxon>
        <taxon>Pezizomycotina</taxon>
        <taxon>Dothideomycetes</taxon>
        <taxon>Dothideomycetidae</taxon>
        <taxon>Cladosporiales</taxon>
        <taxon>Cladosporiaceae</taxon>
        <taxon>Cladosporium</taxon>
    </lineage>
</organism>
<evidence type="ECO:0000313" key="9">
    <source>
        <dbReference type="Proteomes" id="UP000803884"/>
    </source>
</evidence>
<dbReference type="GO" id="GO:0005886">
    <property type="term" value="C:plasma membrane"/>
    <property type="evidence" value="ECO:0007669"/>
    <property type="project" value="TreeGrafter"/>
</dbReference>
<dbReference type="RefSeq" id="XP_069230750.1">
    <property type="nucleotide sequence ID" value="XM_069372247.1"/>
</dbReference>
<dbReference type="SUPFAM" id="SSF103473">
    <property type="entry name" value="MFS general substrate transporter"/>
    <property type="match status" value="1"/>
</dbReference>
<comment type="subcellular location">
    <subcellularLocation>
        <location evidence="1">Membrane</location>
        <topology evidence="1">Multi-pass membrane protein</topology>
    </subcellularLocation>
</comment>
<evidence type="ECO:0000256" key="3">
    <source>
        <dbReference type="ARBA" id="ARBA00022692"/>
    </source>
</evidence>
<feature type="transmembrane region" description="Helical" evidence="6">
    <location>
        <begin position="112"/>
        <end position="130"/>
    </location>
</feature>
<dbReference type="CDD" id="cd17502">
    <property type="entry name" value="MFS_Azr1_MDR_like"/>
    <property type="match status" value="1"/>
</dbReference>
<protein>
    <recommendedName>
        <fullName evidence="7">Major facilitator superfamily (MFS) profile domain-containing protein</fullName>
    </recommendedName>
</protein>
<dbReference type="GeneID" id="96005085"/>
<dbReference type="InterPro" id="IPR011701">
    <property type="entry name" value="MFS"/>
</dbReference>
<feature type="transmembrane region" description="Helical" evidence="6">
    <location>
        <begin position="273"/>
        <end position="290"/>
    </location>
</feature>
<dbReference type="InterPro" id="IPR036259">
    <property type="entry name" value="MFS_trans_sf"/>
</dbReference>
<evidence type="ECO:0000256" key="1">
    <source>
        <dbReference type="ARBA" id="ARBA00004141"/>
    </source>
</evidence>
<name>A0AB34KVU0_9PEZI</name>
<feature type="transmembrane region" description="Helical" evidence="6">
    <location>
        <begin position="511"/>
        <end position="530"/>
    </location>
</feature>
<gene>
    <name evidence="8" type="ORF">WHR41_03641</name>
</gene>
<keyword evidence="2" id="KW-0813">Transport</keyword>
<dbReference type="GO" id="GO:0022857">
    <property type="term" value="F:transmembrane transporter activity"/>
    <property type="evidence" value="ECO:0007669"/>
    <property type="project" value="InterPro"/>
</dbReference>
<dbReference type="PANTHER" id="PTHR23501:SF177">
    <property type="entry name" value="MAJOR FACILITATOR SUPERFAMILY (MFS) PROFILE DOMAIN-CONTAINING PROTEIN-RELATED"/>
    <property type="match status" value="1"/>
</dbReference>